<comment type="catalytic activity">
    <reaction evidence="10 12">
        <text>tRNA(Sec) + L-serine + ATP = L-seryl-tRNA(Sec) + AMP + diphosphate + H(+)</text>
        <dbReference type="Rhea" id="RHEA:42580"/>
        <dbReference type="Rhea" id="RHEA-COMP:9742"/>
        <dbReference type="Rhea" id="RHEA-COMP:10128"/>
        <dbReference type="ChEBI" id="CHEBI:15378"/>
        <dbReference type="ChEBI" id="CHEBI:30616"/>
        <dbReference type="ChEBI" id="CHEBI:33019"/>
        <dbReference type="ChEBI" id="CHEBI:33384"/>
        <dbReference type="ChEBI" id="CHEBI:78442"/>
        <dbReference type="ChEBI" id="CHEBI:78533"/>
        <dbReference type="ChEBI" id="CHEBI:456215"/>
        <dbReference type="EC" id="6.1.1.11"/>
    </reaction>
</comment>
<dbReference type="PRINTS" id="PR00981">
    <property type="entry name" value="TRNASYNTHSER"/>
</dbReference>
<feature type="binding site" evidence="12">
    <location>
        <position position="413"/>
    </location>
    <ligand>
        <name>L-serine</name>
        <dbReference type="ChEBI" id="CHEBI:33384"/>
    </ligand>
</feature>
<comment type="caution">
    <text evidence="12">Lacks conserved residue(s) required for the propagation of feature annotation.</text>
</comment>
<evidence type="ECO:0000256" key="9">
    <source>
        <dbReference type="ARBA" id="ARBA00023146"/>
    </source>
</evidence>
<comment type="function">
    <text evidence="12">Catalyzes the attachment of serine to tRNA(Ser). Is also able to aminoacylate tRNA(Sec) with serine, to form the misacylated tRNA L-seryl-tRNA(Sec), which will be further converted into selenocysteinyl-tRNA(Sec).</text>
</comment>
<keyword evidence="4 12" id="KW-0963">Cytoplasm</keyword>
<sequence>MGNRRNKPAIIASFVTFAATPAMLDPTLLRQNSAELAARLRETRGFEFDAAALEALESERKQIQIRTQELQNLRNTRSKAIGQAKAKGEDVSALMAEVAGFGEELKTSEHRLEDIRAQIEAIALVIPNIPHESVPLGQDEAHNAEQHRWGTPRAFDFAVKDHVELGARNGWLDGDTAAKLSGARFTVLRGQLARLHRALAQFMLDLHTGDHGYQETNVPLLVNADSMRGTGQLPKFEDDLFATTVGEGEHAHKRYLIPTSEVPLTNIVRDEIVEADALPLRMTAHSMCFRAEAGSHGRDTRGMIRQHQFEKVELVSITKPEESYEEHERMTRCAEVVLEKLGLPYRRVLLCTGDMGFAATKTFDLEVWLPSQDTYREISSCSNCESFQARRMQARWRNPATGKPELTHTLNGSGVAVGRALIAVMENYQEADGSITVPEALRPYMGGAERIE</sequence>
<dbReference type="InterPro" id="IPR006195">
    <property type="entry name" value="aa-tRNA-synth_II"/>
</dbReference>
<dbReference type="Gene3D" id="3.30.930.10">
    <property type="entry name" value="Bira Bifunctional Protein, Domain 2"/>
    <property type="match status" value="1"/>
</dbReference>
<evidence type="ECO:0000256" key="6">
    <source>
        <dbReference type="ARBA" id="ARBA00022741"/>
    </source>
</evidence>
<evidence type="ECO:0000256" key="7">
    <source>
        <dbReference type="ARBA" id="ARBA00022840"/>
    </source>
</evidence>
<dbReference type="InterPro" id="IPR010978">
    <property type="entry name" value="tRNA-bd_arm"/>
</dbReference>
<reference evidence="15 16" key="1">
    <citation type="submission" date="2023-07" db="EMBL/GenBank/DDBJ databases">
        <title>Sorghum-associated microbial communities from plants grown in Nebraska, USA.</title>
        <authorList>
            <person name="Schachtman D."/>
        </authorList>
    </citation>
    <scope>NUCLEOTIDE SEQUENCE [LARGE SCALE GENOMIC DNA]</scope>
    <source>
        <strain evidence="15 16">BE187</strain>
    </source>
</reference>
<dbReference type="NCBIfam" id="TIGR00414">
    <property type="entry name" value="serS"/>
    <property type="match status" value="1"/>
</dbReference>
<dbReference type="EC" id="6.1.1.11" evidence="12"/>
<keyword evidence="9 12" id="KW-0030">Aminoacyl-tRNA synthetase</keyword>
<evidence type="ECO:0000256" key="11">
    <source>
        <dbReference type="ARBA" id="ARBA00048823"/>
    </source>
</evidence>
<dbReference type="PROSITE" id="PS50862">
    <property type="entry name" value="AA_TRNA_LIGASE_II"/>
    <property type="match status" value="1"/>
</dbReference>
<comment type="domain">
    <text evidence="12">Consists of two distinct domains, a catalytic core and a N-terminal extension that is involved in tRNA binding.</text>
</comment>
<dbReference type="PANTHER" id="PTHR43697">
    <property type="entry name" value="SERYL-TRNA SYNTHETASE"/>
    <property type="match status" value="1"/>
</dbReference>
<feature type="chain" id="PRO_5045252799" description="Serine--tRNA ligase" evidence="13">
    <location>
        <begin position="25"/>
        <end position="452"/>
    </location>
</feature>
<name>A0ABU1VML2_9GAMM</name>
<dbReference type="GO" id="GO:0004828">
    <property type="term" value="F:serine-tRNA ligase activity"/>
    <property type="evidence" value="ECO:0007669"/>
    <property type="project" value="UniProtKB-EC"/>
</dbReference>
<comment type="subcellular location">
    <subcellularLocation>
        <location evidence="1 12">Cytoplasm</location>
    </subcellularLocation>
</comment>
<dbReference type="Pfam" id="PF00587">
    <property type="entry name" value="tRNA-synt_2b"/>
    <property type="match status" value="1"/>
</dbReference>
<comment type="similarity">
    <text evidence="3 12">Belongs to the class-II aminoacyl-tRNA synthetase family. Type-1 seryl-tRNA synthetase subfamily.</text>
</comment>
<dbReference type="SUPFAM" id="SSF55681">
    <property type="entry name" value="Class II aaRS and biotin synthetases"/>
    <property type="match status" value="1"/>
</dbReference>
<dbReference type="InterPro" id="IPR033729">
    <property type="entry name" value="SerRS_core"/>
</dbReference>
<comment type="pathway">
    <text evidence="2 12">Aminoacyl-tRNA biosynthesis; selenocysteinyl-tRNA(Sec) biosynthesis; L-seryl-tRNA(Sec) from L-serine and tRNA(Sec): step 1/1.</text>
</comment>
<feature type="binding site" evidence="12">
    <location>
        <position position="313"/>
    </location>
    <ligand>
        <name>L-serine</name>
        <dbReference type="ChEBI" id="CHEBI:33384"/>
    </ligand>
</feature>
<dbReference type="PANTHER" id="PTHR43697:SF1">
    <property type="entry name" value="SERINE--TRNA LIGASE"/>
    <property type="match status" value="1"/>
</dbReference>
<dbReference type="InterPro" id="IPR042103">
    <property type="entry name" value="SerRS_1_N_sf"/>
</dbReference>
<dbReference type="InterPro" id="IPR002317">
    <property type="entry name" value="Ser-tRNA-ligase_type_1"/>
</dbReference>
<proteinExistence type="inferred from homology"/>
<comment type="caution">
    <text evidence="15">The sequence shown here is derived from an EMBL/GenBank/DDBJ whole genome shotgun (WGS) entry which is preliminary data.</text>
</comment>
<evidence type="ECO:0000256" key="2">
    <source>
        <dbReference type="ARBA" id="ARBA00005045"/>
    </source>
</evidence>
<dbReference type="HAMAP" id="MF_00176">
    <property type="entry name" value="Ser_tRNA_synth_type1"/>
    <property type="match status" value="1"/>
</dbReference>
<dbReference type="Gene3D" id="1.10.287.40">
    <property type="entry name" value="Serine-tRNA synthetase, tRNA binding domain"/>
    <property type="match status" value="1"/>
</dbReference>
<evidence type="ECO:0000256" key="10">
    <source>
        <dbReference type="ARBA" id="ARBA00047929"/>
    </source>
</evidence>
<feature type="binding site" evidence="12">
    <location>
        <begin position="290"/>
        <end position="292"/>
    </location>
    <ligand>
        <name>ATP</name>
        <dbReference type="ChEBI" id="CHEBI:30616"/>
    </ligand>
</feature>
<dbReference type="CDD" id="cd00770">
    <property type="entry name" value="SerRS_core"/>
    <property type="match status" value="1"/>
</dbReference>
<keyword evidence="5 12" id="KW-0436">Ligase</keyword>
<dbReference type="PIRSF" id="PIRSF001529">
    <property type="entry name" value="Ser-tRNA-synth_IIa"/>
    <property type="match status" value="1"/>
</dbReference>
<comment type="catalytic activity">
    <reaction evidence="11 12">
        <text>tRNA(Ser) + L-serine + ATP = L-seryl-tRNA(Ser) + AMP + diphosphate + H(+)</text>
        <dbReference type="Rhea" id="RHEA:12292"/>
        <dbReference type="Rhea" id="RHEA-COMP:9669"/>
        <dbReference type="Rhea" id="RHEA-COMP:9703"/>
        <dbReference type="ChEBI" id="CHEBI:15378"/>
        <dbReference type="ChEBI" id="CHEBI:30616"/>
        <dbReference type="ChEBI" id="CHEBI:33019"/>
        <dbReference type="ChEBI" id="CHEBI:33384"/>
        <dbReference type="ChEBI" id="CHEBI:78442"/>
        <dbReference type="ChEBI" id="CHEBI:78533"/>
        <dbReference type="ChEBI" id="CHEBI:456215"/>
        <dbReference type="EC" id="6.1.1.11"/>
    </reaction>
</comment>
<dbReference type="Pfam" id="PF02403">
    <property type="entry name" value="Seryl_tRNA_N"/>
    <property type="match status" value="1"/>
</dbReference>
<comment type="subunit">
    <text evidence="12">Homodimer. The tRNA molecule binds across the dimer.</text>
</comment>
<gene>
    <name evidence="12" type="primary">serS</name>
    <name evidence="15" type="ORF">J2X04_000845</name>
</gene>
<evidence type="ECO:0000256" key="4">
    <source>
        <dbReference type="ARBA" id="ARBA00022490"/>
    </source>
</evidence>
<keyword evidence="8 12" id="KW-0648">Protein biosynthesis</keyword>
<feature type="binding site" evidence="12">
    <location>
        <begin position="259"/>
        <end position="261"/>
    </location>
    <ligand>
        <name>L-serine</name>
        <dbReference type="ChEBI" id="CHEBI:33384"/>
    </ligand>
</feature>
<evidence type="ECO:0000256" key="13">
    <source>
        <dbReference type="SAM" id="SignalP"/>
    </source>
</evidence>
<evidence type="ECO:0000256" key="8">
    <source>
        <dbReference type="ARBA" id="ARBA00022917"/>
    </source>
</evidence>
<keyword evidence="7 12" id="KW-0067">ATP-binding</keyword>
<dbReference type="InterPro" id="IPR015866">
    <property type="entry name" value="Ser-tRNA-synth_1_N"/>
</dbReference>
<accession>A0ABU1VML2</accession>
<evidence type="ECO:0000256" key="5">
    <source>
        <dbReference type="ARBA" id="ARBA00022598"/>
    </source>
</evidence>
<keyword evidence="16" id="KW-1185">Reference proteome</keyword>
<protein>
    <recommendedName>
        <fullName evidence="12">Serine--tRNA ligase</fullName>
        <ecNumber evidence="12">6.1.1.11</ecNumber>
    </recommendedName>
    <alternativeName>
        <fullName evidence="12">Seryl-tRNA synthetase</fullName>
        <shortName evidence="12">SerRS</shortName>
    </alternativeName>
    <alternativeName>
        <fullName evidence="12">Seryl-tRNA(Ser/Sec) synthetase</fullName>
    </alternativeName>
</protein>
<keyword evidence="13" id="KW-0732">Signal</keyword>
<feature type="signal peptide" evidence="13">
    <location>
        <begin position="1"/>
        <end position="24"/>
    </location>
</feature>
<dbReference type="InterPro" id="IPR045864">
    <property type="entry name" value="aa-tRNA-synth_II/BPL/LPL"/>
</dbReference>
<dbReference type="InterPro" id="IPR002314">
    <property type="entry name" value="aa-tRNA-synt_IIb"/>
</dbReference>
<feature type="binding site" evidence="12">
    <location>
        <begin position="377"/>
        <end position="380"/>
    </location>
    <ligand>
        <name>ATP</name>
        <dbReference type="ChEBI" id="CHEBI:30616"/>
    </ligand>
</feature>
<feature type="domain" description="Aminoacyl-transfer RNA synthetases class-II family profile" evidence="14">
    <location>
        <begin position="161"/>
        <end position="438"/>
    </location>
</feature>
<keyword evidence="6 12" id="KW-0547">Nucleotide-binding</keyword>
<evidence type="ECO:0000313" key="15">
    <source>
        <dbReference type="EMBL" id="MDR7098498.1"/>
    </source>
</evidence>
<organism evidence="15 16">
    <name type="scientific">Agrilutibacter niabensis</name>
    <dbReference type="NCBI Taxonomy" id="380628"/>
    <lineage>
        <taxon>Bacteria</taxon>
        <taxon>Pseudomonadati</taxon>
        <taxon>Pseudomonadota</taxon>
        <taxon>Gammaproteobacteria</taxon>
        <taxon>Lysobacterales</taxon>
        <taxon>Lysobacteraceae</taxon>
        <taxon>Agrilutibacter</taxon>
    </lineage>
</organism>
<dbReference type="Proteomes" id="UP001267878">
    <property type="component" value="Unassembled WGS sequence"/>
</dbReference>
<evidence type="ECO:0000256" key="1">
    <source>
        <dbReference type="ARBA" id="ARBA00004496"/>
    </source>
</evidence>
<dbReference type="EMBL" id="JAVDVW010000001">
    <property type="protein sequence ID" value="MDR7098498.1"/>
    <property type="molecule type" value="Genomic_DNA"/>
</dbReference>
<evidence type="ECO:0000256" key="3">
    <source>
        <dbReference type="ARBA" id="ARBA00010728"/>
    </source>
</evidence>
<evidence type="ECO:0000259" key="14">
    <source>
        <dbReference type="PROSITE" id="PS50862"/>
    </source>
</evidence>
<evidence type="ECO:0000313" key="16">
    <source>
        <dbReference type="Proteomes" id="UP001267878"/>
    </source>
</evidence>
<dbReference type="SUPFAM" id="SSF46589">
    <property type="entry name" value="tRNA-binding arm"/>
    <property type="match status" value="1"/>
</dbReference>
<evidence type="ECO:0000256" key="12">
    <source>
        <dbReference type="HAMAP-Rule" id="MF_00176"/>
    </source>
</evidence>